<name>A0ABN9XRQ4_9DINO</name>
<feature type="region of interest" description="Disordered" evidence="1">
    <location>
        <begin position="1"/>
        <end position="23"/>
    </location>
</feature>
<evidence type="ECO:0000313" key="2">
    <source>
        <dbReference type="EMBL" id="CAK0901218.1"/>
    </source>
</evidence>
<organism evidence="2 3">
    <name type="scientific">Prorocentrum cordatum</name>
    <dbReference type="NCBI Taxonomy" id="2364126"/>
    <lineage>
        <taxon>Eukaryota</taxon>
        <taxon>Sar</taxon>
        <taxon>Alveolata</taxon>
        <taxon>Dinophyceae</taxon>
        <taxon>Prorocentrales</taxon>
        <taxon>Prorocentraceae</taxon>
        <taxon>Prorocentrum</taxon>
    </lineage>
</organism>
<accession>A0ABN9XRQ4</accession>
<reference evidence="2" key="1">
    <citation type="submission" date="2023-10" db="EMBL/GenBank/DDBJ databases">
        <authorList>
            <person name="Chen Y."/>
            <person name="Shah S."/>
            <person name="Dougan E. K."/>
            <person name="Thang M."/>
            <person name="Chan C."/>
        </authorList>
    </citation>
    <scope>NUCLEOTIDE SEQUENCE [LARGE SCALE GENOMIC DNA]</scope>
</reference>
<comment type="caution">
    <text evidence="2">The sequence shown here is derived from an EMBL/GenBank/DDBJ whole genome shotgun (WGS) entry which is preliminary data.</text>
</comment>
<evidence type="ECO:0000256" key="1">
    <source>
        <dbReference type="SAM" id="MobiDB-lite"/>
    </source>
</evidence>
<feature type="region of interest" description="Disordered" evidence="1">
    <location>
        <begin position="52"/>
        <end position="106"/>
    </location>
</feature>
<gene>
    <name evidence="2" type="ORF">PCOR1329_LOCUS78239</name>
</gene>
<proteinExistence type="predicted"/>
<evidence type="ECO:0000313" key="3">
    <source>
        <dbReference type="Proteomes" id="UP001189429"/>
    </source>
</evidence>
<protein>
    <submittedName>
        <fullName evidence="2">Uncharacterized protein</fullName>
    </submittedName>
</protein>
<dbReference type="EMBL" id="CAUYUJ010020895">
    <property type="protein sequence ID" value="CAK0901218.1"/>
    <property type="molecule type" value="Genomic_DNA"/>
</dbReference>
<feature type="non-terminal residue" evidence="2">
    <location>
        <position position="1"/>
    </location>
</feature>
<dbReference type="Proteomes" id="UP001189429">
    <property type="component" value="Unassembled WGS sequence"/>
</dbReference>
<keyword evidence="3" id="KW-1185">Reference proteome</keyword>
<sequence>HGSPDVLGGGPRVGTEGRRMWPPCSSGPGCDGAVGMSVLPLSQQGDLCGVRRRRAHGVQAGQAERARRGHGSYGAAKPERQERGSAPYPLAAAAGDKPSASTSESQGEAAAAAAALAVAARAAAATCELPKLTAGAGAGQTLYPAPSSSVVLDDPLAQIVQAAQMAELAQEPCPSPCARGVVAGLAAGGQSRARWPRIPNGRHNGFSAQWLR</sequence>